<dbReference type="InterPro" id="IPR023674">
    <property type="entry name" value="Ribosomal_uL1-like"/>
</dbReference>
<name>A0A820L490_9BILA</name>
<feature type="non-terminal residue" evidence="1">
    <location>
        <position position="1"/>
    </location>
</feature>
<accession>A0A820L490</accession>
<dbReference type="Gene3D" id="3.30.190.20">
    <property type="match status" value="1"/>
</dbReference>
<proteinExistence type="predicted"/>
<evidence type="ECO:0000313" key="2">
    <source>
        <dbReference type="Proteomes" id="UP000663844"/>
    </source>
</evidence>
<gene>
    <name evidence="1" type="ORF">OXD698_LOCUS48894</name>
</gene>
<dbReference type="AlphaFoldDB" id="A0A820L490"/>
<sequence length="53" mass="6333">MSSTSKISREALHKSVDELLSYSNNKRKRNFIETIELQIVLKNYNTLREKRFC</sequence>
<reference evidence="1" key="1">
    <citation type="submission" date="2021-02" db="EMBL/GenBank/DDBJ databases">
        <authorList>
            <person name="Nowell W R."/>
        </authorList>
    </citation>
    <scope>NUCLEOTIDE SEQUENCE</scope>
</reference>
<dbReference type="Proteomes" id="UP000663844">
    <property type="component" value="Unassembled WGS sequence"/>
</dbReference>
<organism evidence="1 2">
    <name type="scientific">Adineta steineri</name>
    <dbReference type="NCBI Taxonomy" id="433720"/>
    <lineage>
        <taxon>Eukaryota</taxon>
        <taxon>Metazoa</taxon>
        <taxon>Spiralia</taxon>
        <taxon>Gnathifera</taxon>
        <taxon>Rotifera</taxon>
        <taxon>Eurotatoria</taxon>
        <taxon>Bdelloidea</taxon>
        <taxon>Adinetida</taxon>
        <taxon>Adinetidae</taxon>
        <taxon>Adineta</taxon>
    </lineage>
</organism>
<evidence type="ECO:0000313" key="1">
    <source>
        <dbReference type="EMBL" id="CAF4353249.1"/>
    </source>
</evidence>
<protein>
    <submittedName>
        <fullName evidence="1">Uncharacterized protein</fullName>
    </submittedName>
</protein>
<dbReference type="EMBL" id="CAJOAZ010021172">
    <property type="protein sequence ID" value="CAF4353249.1"/>
    <property type="molecule type" value="Genomic_DNA"/>
</dbReference>
<comment type="caution">
    <text evidence="1">The sequence shown here is derived from an EMBL/GenBank/DDBJ whole genome shotgun (WGS) entry which is preliminary data.</text>
</comment>
<dbReference type="SUPFAM" id="SSF56808">
    <property type="entry name" value="Ribosomal protein L1"/>
    <property type="match status" value="1"/>
</dbReference>